<dbReference type="EC" id="2.7.1.71" evidence="3 11"/>
<comment type="subcellular location">
    <subcellularLocation>
        <location evidence="11">Cytoplasm</location>
    </subcellularLocation>
</comment>
<evidence type="ECO:0000313" key="13">
    <source>
        <dbReference type="Proteomes" id="UP001201217"/>
    </source>
</evidence>
<comment type="similarity">
    <text evidence="2 11">Belongs to the shikimate kinase family.</text>
</comment>
<keyword evidence="9 11" id="KW-0057">Aromatic amino acid biosynthesis</keyword>
<dbReference type="Pfam" id="PF01202">
    <property type="entry name" value="SKI"/>
    <property type="match status" value="1"/>
</dbReference>
<evidence type="ECO:0000256" key="10">
    <source>
        <dbReference type="ARBA" id="ARBA00048567"/>
    </source>
</evidence>
<dbReference type="PRINTS" id="PR01100">
    <property type="entry name" value="SHIKIMTKNASE"/>
</dbReference>
<keyword evidence="4 11" id="KW-0028">Amino-acid biosynthesis</keyword>
<feature type="binding site" evidence="11">
    <location>
        <position position="85"/>
    </location>
    <ligand>
        <name>substrate</name>
    </ligand>
</feature>
<comment type="function">
    <text evidence="11">Catalyzes the specific phosphorylation of the 3-hydroxyl group of shikimic acid using ATP as a cosubstrate.</text>
</comment>
<evidence type="ECO:0000256" key="4">
    <source>
        <dbReference type="ARBA" id="ARBA00022605"/>
    </source>
</evidence>
<name>A0ABS9E9F7_9HYPH</name>
<keyword evidence="11" id="KW-0460">Magnesium</keyword>
<dbReference type="CDD" id="cd00464">
    <property type="entry name" value="SK"/>
    <property type="match status" value="1"/>
</dbReference>
<evidence type="ECO:0000256" key="8">
    <source>
        <dbReference type="ARBA" id="ARBA00022840"/>
    </source>
</evidence>
<keyword evidence="13" id="KW-1185">Reference proteome</keyword>
<feature type="binding site" evidence="11">
    <location>
        <position position="61"/>
    </location>
    <ligand>
        <name>substrate</name>
    </ligand>
</feature>
<dbReference type="EMBL" id="JAKGTI010000003">
    <property type="protein sequence ID" value="MCF4099482.1"/>
    <property type="molecule type" value="Genomic_DNA"/>
</dbReference>
<keyword evidence="5 11" id="KW-0808">Transferase</keyword>
<evidence type="ECO:0000256" key="7">
    <source>
        <dbReference type="ARBA" id="ARBA00022777"/>
    </source>
</evidence>
<evidence type="ECO:0000313" key="12">
    <source>
        <dbReference type="EMBL" id="MCF4099482.1"/>
    </source>
</evidence>
<dbReference type="PANTHER" id="PTHR21087:SF16">
    <property type="entry name" value="SHIKIMATE KINASE 1, CHLOROPLASTIC"/>
    <property type="match status" value="1"/>
</dbReference>
<dbReference type="RefSeq" id="WP_236115176.1">
    <property type="nucleotide sequence ID" value="NZ_JAKGTI010000003.1"/>
</dbReference>
<sequence length="200" mass="21824">MNKEMNVDDGLASTDVGENSKLVNQKLGSKPIVLIGLMGAGKSTVGRRIAQYLNRPFIDSDNEIEKAAGMPIPDIFETHGEDEFRAGEVRVISRLLSENKNAVIATGGGAFMNEATRTNIKKYAVSLWLDADIHLLFERVSRRNTRPLLRTADPFGTLKALYDERNPTYALADVKVTSFDGTHEAVAAKAITALAAYLNA</sequence>
<keyword evidence="8 11" id="KW-0067">ATP-binding</keyword>
<feature type="binding site" evidence="11">
    <location>
        <begin position="39"/>
        <end position="44"/>
    </location>
    <ligand>
        <name>ATP</name>
        <dbReference type="ChEBI" id="CHEBI:30616"/>
    </ligand>
</feature>
<dbReference type="InterPro" id="IPR031322">
    <property type="entry name" value="Shikimate/glucono_kinase"/>
</dbReference>
<evidence type="ECO:0000256" key="2">
    <source>
        <dbReference type="ARBA" id="ARBA00006997"/>
    </source>
</evidence>
<dbReference type="Gene3D" id="3.40.50.300">
    <property type="entry name" value="P-loop containing nucleotide triphosphate hydrolases"/>
    <property type="match status" value="1"/>
</dbReference>
<organism evidence="12 13">
    <name type="scientific">Maritalea mediterranea</name>
    <dbReference type="NCBI Taxonomy" id="2909667"/>
    <lineage>
        <taxon>Bacteria</taxon>
        <taxon>Pseudomonadati</taxon>
        <taxon>Pseudomonadota</taxon>
        <taxon>Alphaproteobacteria</taxon>
        <taxon>Hyphomicrobiales</taxon>
        <taxon>Devosiaceae</taxon>
        <taxon>Maritalea</taxon>
    </lineage>
</organism>
<comment type="cofactor">
    <cofactor evidence="11">
        <name>Mg(2+)</name>
        <dbReference type="ChEBI" id="CHEBI:18420"/>
    </cofactor>
    <text evidence="11">Binds 1 Mg(2+) ion per subunit.</text>
</comment>
<proteinExistence type="inferred from homology"/>
<evidence type="ECO:0000256" key="11">
    <source>
        <dbReference type="HAMAP-Rule" id="MF_00109"/>
    </source>
</evidence>
<comment type="catalytic activity">
    <reaction evidence="10 11">
        <text>shikimate + ATP = 3-phosphoshikimate + ADP + H(+)</text>
        <dbReference type="Rhea" id="RHEA:13121"/>
        <dbReference type="ChEBI" id="CHEBI:15378"/>
        <dbReference type="ChEBI" id="CHEBI:30616"/>
        <dbReference type="ChEBI" id="CHEBI:36208"/>
        <dbReference type="ChEBI" id="CHEBI:145989"/>
        <dbReference type="ChEBI" id="CHEBI:456216"/>
        <dbReference type="EC" id="2.7.1.71"/>
    </reaction>
</comment>
<dbReference type="InterPro" id="IPR027417">
    <property type="entry name" value="P-loop_NTPase"/>
</dbReference>
<feature type="binding site" evidence="11">
    <location>
        <position position="108"/>
    </location>
    <ligand>
        <name>substrate</name>
    </ligand>
</feature>
<feature type="binding site" evidence="11">
    <location>
        <position position="43"/>
    </location>
    <ligand>
        <name>Mg(2+)</name>
        <dbReference type="ChEBI" id="CHEBI:18420"/>
    </ligand>
</feature>
<comment type="subunit">
    <text evidence="11">Monomer.</text>
</comment>
<keyword evidence="11" id="KW-0963">Cytoplasm</keyword>
<dbReference type="InterPro" id="IPR023000">
    <property type="entry name" value="Shikimate_kinase_CS"/>
</dbReference>
<dbReference type="GO" id="GO:0004765">
    <property type="term" value="F:shikimate kinase activity"/>
    <property type="evidence" value="ECO:0007669"/>
    <property type="project" value="UniProtKB-EC"/>
</dbReference>
<evidence type="ECO:0000256" key="3">
    <source>
        <dbReference type="ARBA" id="ARBA00012154"/>
    </source>
</evidence>
<dbReference type="NCBIfam" id="NF010552">
    <property type="entry name" value="PRK13946.1"/>
    <property type="match status" value="1"/>
</dbReference>
<protein>
    <recommendedName>
        <fullName evidence="3 11">Shikimate kinase</fullName>
        <shortName evidence="11">SK</shortName>
        <ecNumber evidence="3 11">2.7.1.71</ecNumber>
    </recommendedName>
</protein>
<evidence type="ECO:0000256" key="6">
    <source>
        <dbReference type="ARBA" id="ARBA00022741"/>
    </source>
</evidence>
<dbReference type="PROSITE" id="PS01128">
    <property type="entry name" value="SHIKIMATE_KINASE"/>
    <property type="match status" value="1"/>
</dbReference>
<dbReference type="SUPFAM" id="SSF52540">
    <property type="entry name" value="P-loop containing nucleoside triphosphate hydrolases"/>
    <property type="match status" value="1"/>
</dbReference>
<accession>A0ABS9E9F7</accession>
<reference evidence="12 13" key="1">
    <citation type="submission" date="2022-01" db="EMBL/GenBank/DDBJ databases">
        <title>Maritalea mediterranea sp. nov., isolated from marine plastic residues from the Malva-rosa beach (Valencia, Spain).</title>
        <authorList>
            <person name="Vidal-Verdu A."/>
            <person name="Molina-Menor E."/>
            <person name="Pascual J."/>
            <person name="Pereto J."/>
            <person name="Porcar M."/>
        </authorList>
    </citation>
    <scope>NUCLEOTIDE SEQUENCE [LARGE SCALE GENOMIC DNA]</scope>
    <source>
        <strain evidence="12 13">P4.10X</strain>
    </source>
</reference>
<comment type="caution">
    <text evidence="11">Lacks conserved residue(s) required for the propagation of feature annotation.</text>
</comment>
<dbReference type="InterPro" id="IPR000623">
    <property type="entry name" value="Shikimate_kinase/TSH1"/>
</dbReference>
<dbReference type="Proteomes" id="UP001201217">
    <property type="component" value="Unassembled WGS sequence"/>
</dbReference>
<keyword evidence="7 11" id="KW-0418">Kinase</keyword>
<comment type="caution">
    <text evidence="12">The sequence shown here is derived from an EMBL/GenBank/DDBJ whole genome shotgun (WGS) entry which is preliminary data.</text>
</comment>
<dbReference type="PANTHER" id="PTHR21087">
    <property type="entry name" value="SHIKIMATE KINASE"/>
    <property type="match status" value="1"/>
</dbReference>
<evidence type="ECO:0000256" key="9">
    <source>
        <dbReference type="ARBA" id="ARBA00023141"/>
    </source>
</evidence>
<dbReference type="HAMAP" id="MF_00109">
    <property type="entry name" value="Shikimate_kinase"/>
    <property type="match status" value="1"/>
</dbReference>
<keyword evidence="11" id="KW-0479">Metal-binding</keyword>
<feature type="binding site" evidence="11">
    <location>
        <position position="146"/>
    </location>
    <ligand>
        <name>ATP</name>
        <dbReference type="ChEBI" id="CHEBI:30616"/>
    </ligand>
</feature>
<feature type="binding site" evidence="11">
    <location>
        <position position="165"/>
    </location>
    <ligand>
        <name>substrate</name>
    </ligand>
</feature>
<evidence type="ECO:0000256" key="5">
    <source>
        <dbReference type="ARBA" id="ARBA00022679"/>
    </source>
</evidence>
<gene>
    <name evidence="11" type="primary">aroK</name>
    <name evidence="12" type="ORF">L1I42_13360</name>
</gene>
<keyword evidence="6 11" id="KW-0547">Nucleotide-binding</keyword>
<evidence type="ECO:0000256" key="1">
    <source>
        <dbReference type="ARBA" id="ARBA00004842"/>
    </source>
</evidence>
<comment type="pathway">
    <text evidence="1 11">Metabolic intermediate biosynthesis; chorismate biosynthesis; chorismate from D-erythrose 4-phosphate and phosphoenolpyruvate: step 5/7.</text>
</comment>